<sequence>MIEAVLFDLDGTLVDHDGAAESAVLAGVAAELSGRGFDRDEVLRFWRGLERVEYDRYLTGEVTVQQQRRNRAVGLAAHLGLGEWPADRADAWFAGYLRRYERSWRAYPDAPRAVRELGASRRTGVITNGEGDVQRRKLRAVGLDVLVPHTTASAEAGCAKPDPEIFRLACRALGVPPSAPRTSATGSTWTRRRPPPPGCWASGWTASRAARSRPCRGCTRWPRSPRCCTEPAAAALSPRRSSRPLARPHARASAGPGARCPAERAGGSRRGCGPVGAAAAYRRPRQSAVRRRISGGRSGVDARRRVAMLLESAGGTYPEQAGIVLADRAEPLWQLLVLSNLASARIHGSIAVTGTAALIAAGAGTPAGTLELGRLHCKEALIAGRYRHFAEGTATRLNDCARLAEDEYGGDLRGLAAAAQYRPDRTRALLQRFPGIGPAGAAAFCRDAQAVWPHLRPALDARVPVGAERLGLPVEPDRLAALVDPSDLHRLADALVRVALDPELAERVLDAEQEPAAERLPVH</sequence>
<dbReference type="Proteomes" id="UP000267408">
    <property type="component" value="Unassembled WGS sequence"/>
</dbReference>
<evidence type="ECO:0000256" key="3">
    <source>
        <dbReference type="SAM" id="MobiDB-lite"/>
    </source>
</evidence>
<dbReference type="SUPFAM" id="SSF56784">
    <property type="entry name" value="HAD-like"/>
    <property type="match status" value="1"/>
</dbReference>
<organism evidence="4 5">
    <name type="scientific">Kitasatospora cineracea</name>
    <dbReference type="NCBI Taxonomy" id="88074"/>
    <lineage>
        <taxon>Bacteria</taxon>
        <taxon>Bacillati</taxon>
        <taxon>Actinomycetota</taxon>
        <taxon>Actinomycetes</taxon>
        <taxon>Kitasatosporales</taxon>
        <taxon>Streptomycetaceae</taxon>
        <taxon>Kitasatospora</taxon>
    </lineage>
</organism>
<dbReference type="Gene3D" id="1.10.150.240">
    <property type="entry name" value="Putative phosphatase, domain 2"/>
    <property type="match status" value="1"/>
</dbReference>
<dbReference type="InterPro" id="IPR023214">
    <property type="entry name" value="HAD_sf"/>
</dbReference>
<dbReference type="SFLD" id="SFLDG01129">
    <property type="entry name" value="C1.5:_HAD__Beta-PGM__Phosphata"/>
    <property type="match status" value="1"/>
</dbReference>
<dbReference type="PANTHER" id="PTHR46470">
    <property type="entry name" value="N-ACYLNEURAMINATE-9-PHOSPHATASE"/>
    <property type="match status" value="1"/>
</dbReference>
<dbReference type="GO" id="GO:0006281">
    <property type="term" value="P:DNA repair"/>
    <property type="evidence" value="ECO:0007669"/>
    <property type="project" value="InterPro"/>
</dbReference>
<dbReference type="AlphaFoldDB" id="A0A8G1UKT2"/>
<dbReference type="Gene3D" id="3.40.50.1000">
    <property type="entry name" value="HAD superfamily/HAD-like"/>
    <property type="match status" value="1"/>
</dbReference>
<gene>
    <name evidence="4" type="ORF">EDD39_3918</name>
</gene>
<dbReference type="InterPro" id="IPR051400">
    <property type="entry name" value="HAD-like_hydrolase"/>
</dbReference>
<evidence type="ECO:0000256" key="1">
    <source>
        <dbReference type="ARBA" id="ARBA00022801"/>
    </source>
</evidence>
<dbReference type="SFLD" id="SFLDS00003">
    <property type="entry name" value="Haloacid_Dehalogenase"/>
    <property type="match status" value="1"/>
</dbReference>
<reference evidence="4 5" key="1">
    <citation type="submission" date="2018-11" db="EMBL/GenBank/DDBJ databases">
        <title>Sequencing the genomes of 1000 actinobacteria strains.</title>
        <authorList>
            <person name="Klenk H.-P."/>
        </authorList>
    </citation>
    <scope>NUCLEOTIDE SEQUENCE [LARGE SCALE GENOMIC DNA]</scope>
    <source>
        <strain evidence="4 5">DSM 44780</strain>
    </source>
</reference>
<dbReference type="InterPro" id="IPR011257">
    <property type="entry name" value="DNA_glycosylase"/>
</dbReference>
<dbReference type="PANTHER" id="PTHR46470:SF4">
    <property type="entry name" value="5-AMINO-6-(5-PHOSPHO-D-RIBITYLAMINO)URACIL PHOSPHATASE YIGB"/>
    <property type="match status" value="1"/>
</dbReference>
<evidence type="ECO:0000313" key="4">
    <source>
        <dbReference type="EMBL" id="ROR45675.1"/>
    </source>
</evidence>
<evidence type="ECO:0000256" key="2">
    <source>
        <dbReference type="ARBA" id="ARBA00022842"/>
    </source>
</evidence>
<comment type="caution">
    <text evidence="4">The sequence shown here is derived from an EMBL/GenBank/DDBJ whole genome shotgun (WGS) entry which is preliminary data.</text>
</comment>
<name>A0A8G1UKT2_9ACTN</name>
<protein>
    <submittedName>
        <fullName evidence="4">FMN phosphatase YigB (HAD superfamily)</fullName>
    </submittedName>
</protein>
<proteinExistence type="predicted"/>
<accession>A0A8G1UKT2</accession>
<feature type="region of interest" description="Disordered" evidence="3">
    <location>
        <begin position="232"/>
        <end position="271"/>
    </location>
</feature>
<dbReference type="EMBL" id="RJVJ01000001">
    <property type="protein sequence ID" value="ROR45675.1"/>
    <property type="molecule type" value="Genomic_DNA"/>
</dbReference>
<dbReference type="Pfam" id="PF00702">
    <property type="entry name" value="Hydrolase"/>
    <property type="match status" value="1"/>
</dbReference>
<evidence type="ECO:0000313" key="5">
    <source>
        <dbReference type="Proteomes" id="UP000267408"/>
    </source>
</evidence>
<dbReference type="SUPFAM" id="SSF48150">
    <property type="entry name" value="DNA-glycosylase"/>
    <property type="match status" value="1"/>
</dbReference>
<keyword evidence="2" id="KW-0460">Magnesium</keyword>
<dbReference type="RefSeq" id="WP_244256807.1">
    <property type="nucleotide sequence ID" value="NZ_RJVJ01000001.1"/>
</dbReference>
<dbReference type="InterPro" id="IPR036412">
    <property type="entry name" value="HAD-like_sf"/>
</dbReference>
<dbReference type="GO" id="GO:0016787">
    <property type="term" value="F:hydrolase activity"/>
    <property type="evidence" value="ECO:0007669"/>
    <property type="project" value="UniProtKB-KW"/>
</dbReference>
<feature type="region of interest" description="Disordered" evidence="3">
    <location>
        <begin position="177"/>
        <end position="205"/>
    </location>
</feature>
<feature type="compositionally biased region" description="Basic residues" evidence="3">
    <location>
        <begin position="240"/>
        <end position="250"/>
    </location>
</feature>
<keyword evidence="1" id="KW-0378">Hydrolase</keyword>
<feature type="compositionally biased region" description="Polar residues" evidence="3">
    <location>
        <begin position="180"/>
        <end position="189"/>
    </location>
</feature>
<dbReference type="InterPro" id="IPR023198">
    <property type="entry name" value="PGP-like_dom2"/>
</dbReference>